<evidence type="ECO:0000256" key="4">
    <source>
        <dbReference type="ARBA" id="ARBA00006150"/>
    </source>
</evidence>
<name>A0AAD5RIP3_9PEZI</name>
<dbReference type="Pfam" id="PF00930">
    <property type="entry name" value="DPPIV_N"/>
    <property type="match status" value="1"/>
</dbReference>
<evidence type="ECO:0000313" key="22">
    <source>
        <dbReference type="Proteomes" id="UP001201980"/>
    </source>
</evidence>
<dbReference type="Pfam" id="PF00326">
    <property type="entry name" value="Peptidase_S9"/>
    <property type="match status" value="1"/>
</dbReference>
<evidence type="ECO:0000256" key="3">
    <source>
        <dbReference type="ARBA" id="ARBA00004576"/>
    </source>
</evidence>
<gene>
    <name evidence="21" type="ORF">MKZ38_006690</name>
</gene>
<comment type="caution">
    <text evidence="21">The sequence shown here is derived from an EMBL/GenBank/DDBJ whole genome shotgun (WGS) entry which is preliminary data.</text>
</comment>
<dbReference type="Proteomes" id="UP001201980">
    <property type="component" value="Unassembled WGS sequence"/>
</dbReference>
<dbReference type="GO" id="GO:0004177">
    <property type="term" value="F:aminopeptidase activity"/>
    <property type="evidence" value="ECO:0007669"/>
    <property type="project" value="UniProtKB-KW"/>
</dbReference>
<dbReference type="GO" id="GO:0005774">
    <property type="term" value="C:vacuolar membrane"/>
    <property type="evidence" value="ECO:0007669"/>
    <property type="project" value="UniProtKB-SubCell"/>
</dbReference>
<keyword evidence="16" id="KW-0325">Glycoprotein</keyword>
<dbReference type="SUPFAM" id="SSF82171">
    <property type="entry name" value="DPP6 N-terminal domain-like"/>
    <property type="match status" value="1"/>
</dbReference>
<evidence type="ECO:0000256" key="2">
    <source>
        <dbReference type="ARBA" id="ARBA00002218"/>
    </source>
</evidence>
<dbReference type="EMBL" id="JAKWBI020000411">
    <property type="protein sequence ID" value="KAJ2895340.1"/>
    <property type="molecule type" value="Genomic_DNA"/>
</dbReference>
<dbReference type="Gene3D" id="2.140.10.30">
    <property type="entry name" value="Dipeptidylpeptidase IV, N-terminal domain"/>
    <property type="match status" value="1"/>
</dbReference>
<reference evidence="21" key="1">
    <citation type="submission" date="2022-07" db="EMBL/GenBank/DDBJ databases">
        <title>Draft genome sequence of Zalerion maritima ATCC 34329, a (micro)plastics degrading marine fungus.</title>
        <authorList>
            <person name="Paco A."/>
            <person name="Goncalves M.F.M."/>
            <person name="Rocha-Santos T.A.P."/>
            <person name="Alves A."/>
        </authorList>
    </citation>
    <scope>NUCLEOTIDE SEQUENCE</scope>
    <source>
        <strain evidence="21">ATCC 34329</strain>
    </source>
</reference>
<evidence type="ECO:0000259" key="20">
    <source>
        <dbReference type="Pfam" id="PF00930"/>
    </source>
</evidence>
<feature type="region of interest" description="Disordered" evidence="17">
    <location>
        <begin position="1"/>
        <end position="24"/>
    </location>
</feature>
<evidence type="ECO:0000256" key="12">
    <source>
        <dbReference type="ARBA" id="ARBA00022825"/>
    </source>
</evidence>
<comment type="function">
    <text evidence="2">Type IV dipeptidyl-peptidase which removes N-terminal dipeptides sequentially from polypeptides having unsubstituted N-termini provided that the penultimate residue is proline.</text>
</comment>
<evidence type="ECO:0000256" key="14">
    <source>
        <dbReference type="ARBA" id="ARBA00022989"/>
    </source>
</evidence>
<dbReference type="AlphaFoldDB" id="A0AAD5RIP3"/>
<comment type="catalytic activity">
    <reaction evidence="1">
        <text>Release of an N-terminal dipeptide, Xaa-Yaa-|-Zaa-, from a polypeptide, preferentially when Yaa is Pro, provided Zaa is neither Pro nor hydroxyproline.</text>
        <dbReference type="EC" id="3.4.14.5"/>
    </reaction>
</comment>
<evidence type="ECO:0000256" key="5">
    <source>
        <dbReference type="ARBA" id="ARBA00012062"/>
    </source>
</evidence>
<evidence type="ECO:0000259" key="19">
    <source>
        <dbReference type="Pfam" id="PF00326"/>
    </source>
</evidence>
<keyword evidence="13" id="KW-0735">Signal-anchor</keyword>
<keyword evidence="14 18" id="KW-1133">Transmembrane helix</keyword>
<evidence type="ECO:0000256" key="15">
    <source>
        <dbReference type="ARBA" id="ARBA00023136"/>
    </source>
</evidence>
<dbReference type="InterPro" id="IPR001375">
    <property type="entry name" value="Peptidase_S9_cat"/>
</dbReference>
<feature type="region of interest" description="Disordered" evidence="17">
    <location>
        <begin position="61"/>
        <end position="91"/>
    </location>
</feature>
<evidence type="ECO:0000256" key="11">
    <source>
        <dbReference type="ARBA" id="ARBA00022801"/>
    </source>
</evidence>
<evidence type="ECO:0000256" key="16">
    <source>
        <dbReference type="ARBA" id="ARBA00023180"/>
    </source>
</evidence>
<feature type="transmembrane region" description="Helical" evidence="18">
    <location>
        <begin position="102"/>
        <end position="122"/>
    </location>
</feature>
<keyword evidence="12" id="KW-0720">Serine protease</keyword>
<dbReference type="PANTHER" id="PTHR11731">
    <property type="entry name" value="PROTEASE FAMILY S9B,C DIPEPTIDYL-PEPTIDASE IV-RELATED"/>
    <property type="match status" value="1"/>
</dbReference>
<evidence type="ECO:0000256" key="18">
    <source>
        <dbReference type="SAM" id="Phobius"/>
    </source>
</evidence>
<dbReference type="Gene3D" id="3.40.50.1820">
    <property type="entry name" value="alpha/beta hydrolase"/>
    <property type="match status" value="1"/>
</dbReference>
<feature type="domain" description="Peptidase S9 prolyl oligopeptidase catalytic" evidence="19">
    <location>
        <begin position="717"/>
        <end position="921"/>
    </location>
</feature>
<keyword evidence="8" id="KW-0926">Vacuole</keyword>
<feature type="domain" description="Dipeptidylpeptidase IV N-terminal" evidence="20">
    <location>
        <begin position="245"/>
        <end position="625"/>
    </location>
</feature>
<accession>A0AAD5RIP3</accession>
<dbReference type="InterPro" id="IPR029058">
    <property type="entry name" value="AB_hydrolase_fold"/>
</dbReference>
<keyword evidence="15 18" id="KW-0472">Membrane</keyword>
<dbReference type="PANTHER" id="PTHR11731:SF200">
    <property type="entry name" value="DIPEPTIDYL PEPTIDASE 10, ISOFORM B"/>
    <property type="match status" value="1"/>
</dbReference>
<evidence type="ECO:0000256" key="7">
    <source>
        <dbReference type="ARBA" id="ARBA00022438"/>
    </source>
</evidence>
<evidence type="ECO:0000256" key="1">
    <source>
        <dbReference type="ARBA" id="ARBA00001257"/>
    </source>
</evidence>
<dbReference type="GO" id="GO:0005886">
    <property type="term" value="C:plasma membrane"/>
    <property type="evidence" value="ECO:0007669"/>
    <property type="project" value="TreeGrafter"/>
</dbReference>
<dbReference type="FunFam" id="3.40.50.1820:FF:000003">
    <property type="entry name" value="Dipeptidyl peptidase 4"/>
    <property type="match status" value="1"/>
</dbReference>
<evidence type="ECO:0000256" key="13">
    <source>
        <dbReference type="ARBA" id="ARBA00022968"/>
    </source>
</evidence>
<evidence type="ECO:0000313" key="21">
    <source>
        <dbReference type="EMBL" id="KAJ2895340.1"/>
    </source>
</evidence>
<evidence type="ECO:0000256" key="8">
    <source>
        <dbReference type="ARBA" id="ARBA00022554"/>
    </source>
</evidence>
<keyword evidence="9" id="KW-0645">Protease</keyword>
<dbReference type="InterPro" id="IPR002469">
    <property type="entry name" value="Peptidase_S9B_N"/>
</dbReference>
<keyword evidence="10 18" id="KW-0812">Transmembrane</keyword>
<protein>
    <recommendedName>
        <fullName evidence="6">Probable dipeptidyl-aminopeptidase B</fullName>
        <ecNumber evidence="5">3.4.14.5</ecNumber>
    </recommendedName>
</protein>
<dbReference type="GO" id="GO:0008239">
    <property type="term" value="F:dipeptidyl-peptidase activity"/>
    <property type="evidence" value="ECO:0007669"/>
    <property type="project" value="UniProtKB-EC"/>
</dbReference>
<sequence length="955" mass="106233">MEQPLSSRPRVSSSDSSVSSASTTSLVFDRIQERLMPLPKEKFLPAELQLYDEDPLKESVDDLETGPFLGGDSHGTGSQPGQPERKQRFSKPQGMAASLRRIIFIVSGVLIAGWVIALFVYLGARAQRTAAADGPHDPAATASFRKGGGKPVTLDEVLEGYWSATSHGISWIAGPDGEDGLLLVQGAQGKDHLVVEDVRDTELTKKKRDDEDDGNASIYASKTLMKSPVFSYNGKTMTPSQVWPSADHKKVLIATDKEKNWRHSFYALYWILDVETQEVEPLDPANTEERVQLATWSPTSDAIVFTRDNNMHLRHVNGDASDSVVPITTDGGENFFYGIPDWVYEEEVFGGNSATWWSSDGKYIAFLRTNETLVEEFPVTYFLSRPSGTNPEPALEAYPETREIKYPKAGSPNPFVDLQFFDIARGDVFSVSIEGDFPSEDKLMTEVIWAGEKILVKESNRVSDVLRVVLIDVPAREGKTVREMDVKDIDGGWFEISQQTKYIPADASNGRPDAGYIDEVIYENNVHLGYFSPLNNDTPKMLTAGDWEVVDGLASVDLTSNLVYFVSTQKSPIERHVYSVQLNGTADSSKNPIPLTNATEEAYYGISLSSFSGYALLSYNGPSIPHQKIISTPSNPLSTSYARTIEENTDLASKAKSHDLPLLKYGQMNVTDADGKIYSLNYMERRPPHFDESRKYPVLFQQYSGPGSQSVNKRFKVDFQSYVASSLGYLVVTVDGRGTGFMGRDHRVCVRKHLGSLEAEDQVNAAKYFSQKSYVDEERLAIWGWSFGGFNTLKTLEKDAGQHFKFGMAVAPVTDWRFYDSIYTERYMLTPQDNPDGYDGTAVSNASALGKNERFLVMHGASDDNVHFQNTLALLDKLDLAGVENYDVHVFPDSDHGISFHGAYRIINDKLSNWLVNAFNGEWAKVNNAEPISELDDGVAADSKEKRREEAWAWA</sequence>
<evidence type="ECO:0000256" key="9">
    <source>
        <dbReference type="ARBA" id="ARBA00022670"/>
    </source>
</evidence>
<dbReference type="SUPFAM" id="SSF53474">
    <property type="entry name" value="alpha/beta-Hydrolases"/>
    <property type="match status" value="1"/>
</dbReference>
<comment type="similarity">
    <text evidence="4">Belongs to the peptidase S9B family.</text>
</comment>
<organism evidence="21 22">
    <name type="scientific">Zalerion maritima</name>
    <dbReference type="NCBI Taxonomy" id="339359"/>
    <lineage>
        <taxon>Eukaryota</taxon>
        <taxon>Fungi</taxon>
        <taxon>Dikarya</taxon>
        <taxon>Ascomycota</taxon>
        <taxon>Pezizomycotina</taxon>
        <taxon>Sordariomycetes</taxon>
        <taxon>Lulworthiomycetidae</taxon>
        <taxon>Lulworthiales</taxon>
        <taxon>Lulworthiaceae</taxon>
        <taxon>Zalerion</taxon>
    </lineage>
</organism>
<dbReference type="GO" id="GO:0006508">
    <property type="term" value="P:proteolysis"/>
    <property type="evidence" value="ECO:0007669"/>
    <property type="project" value="UniProtKB-KW"/>
</dbReference>
<evidence type="ECO:0000256" key="6">
    <source>
        <dbReference type="ARBA" id="ARBA00014118"/>
    </source>
</evidence>
<evidence type="ECO:0000256" key="10">
    <source>
        <dbReference type="ARBA" id="ARBA00022692"/>
    </source>
</evidence>
<keyword evidence="7" id="KW-0031">Aminopeptidase</keyword>
<evidence type="ECO:0000256" key="17">
    <source>
        <dbReference type="SAM" id="MobiDB-lite"/>
    </source>
</evidence>
<keyword evidence="11" id="KW-0378">Hydrolase</keyword>
<proteinExistence type="inferred from homology"/>
<dbReference type="InterPro" id="IPR050278">
    <property type="entry name" value="Serine_Prot_S9B/DPPIV"/>
</dbReference>
<comment type="subcellular location">
    <subcellularLocation>
        <location evidence="3">Vacuole membrane</location>
        <topology evidence="3">Single-pass type II membrane protein</topology>
    </subcellularLocation>
</comment>
<keyword evidence="22" id="KW-1185">Reference proteome</keyword>
<dbReference type="GO" id="GO:0008236">
    <property type="term" value="F:serine-type peptidase activity"/>
    <property type="evidence" value="ECO:0007669"/>
    <property type="project" value="UniProtKB-KW"/>
</dbReference>
<dbReference type="EC" id="3.4.14.5" evidence="5"/>